<sequence length="243" mass="28905">MFPRLFSVSTLKGSVIGDCGFWDGVEWIWSFQWRRQLFQWELELLNQLHQILLTVKLTTEREDRVIWKFDRTGVFSTKSFVQVMQEAVLPEEITSYSFTSVVWRGFVPPRVELFTWFVLIERVNTKERLSRLGVIDQRDTMCALYSKANESAFHLFVGCEITWKVWSAWLFALGRSWTLPGTLKQHFESWVHAARRKIKRKRWLVGFFAIIWAVWLERNDRIFNNHGPGVVKIINKSFMFSDE</sequence>
<accession>A0A6P4CLZ1</accession>
<dbReference type="InterPro" id="IPR026960">
    <property type="entry name" value="RVT-Znf"/>
</dbReference>
<dbReference type="AlphaFoldDB" id="A0A6P4CLZ1"/>
<dbReference type="PANTHER" id="PTHR36617">
    <property type="entry name" value="PROTEIN, PUTATIVE-RELATED"/>
    <property type="match status" value="1"/>
</dbReference>
<dbReference type="GeneID" id="107478227"/>
<keyword evidence="2" id="KW-1185">Reference proteome</keyword>
<name>A0A6P4CLZ1_ARADU</name>
<dbReference type="KEGG" id="adu:107478227"/>
<evidence type="ECO:0000313" key="3">
    <source>
        <dbReference type="RefSeq" id="XP_015953850.1"/>
    </source>
</evidence>
<feature type="domain" description="Reverse transcriptase zinc-binding" evidence="1">
    <location>
        <begin position="94"/>
        <end position="166"/>
    </location>
</feature>
<evidence type="ECO:0000259" key="1">
    <source>
        <dbReference type="Pfam" id="PF13966"/>
    </source>
</evidence>
<organism evidence="2 3">
    <name type="scientific">Arachis duranensis</name>
    <name type="common">Wild peanut</name>
    <dbReference type="NCBI Taxonomy" id="130453"/>
    <lineage>
        <taxon>Eukaryota</taxon>
        <taxon>Viridiplantae</taxon>
        <taxon>Streptophyta</taxon>
        <taxon>Embryophyta</taxon>
        <taxon>Tracheophyta</taxon>
        <taxon>Spermatophyta</taxon>
        <taxon>Magnoliopsida</taxon>
        <taxon>eudicotyledons</taxon>
        <taxon>Gunneridae</taxon>
        <taxon>Pentapetalae</taxon>
        <taxon>rosids</taxon>
        <taxon>fabids</taxon>
        <taxon>Fabales</taxon>
        <taxon>Fabaceae</taxon>
        <taxon>Papilionoideae</taxon>
        <taxon>50 kb inversion clade</taxon>
        <taxon>dalbergioids sensu lato</taxon>
        <taxon>Dalbergieae</taxon>
        <taxon>Pterocarpus clade</taxon>
        <taxon>Arachis</taxon>
    </lineage>
</organism>
<protein>
    <submittedName>
        <fullName evidence="3">Uncharacterized protein LOC107478227</fullName>
    </submittedName>
</protein>
<dbReference type="Proteomes" id="UP000515211">
    <property type="component" value="Chromosome 3"/>
</dbReference>
<reference evidence="3" key="2">
    <citation type="submission" date="2025-08" db="UniProtKB">
        <authorList>
            <consortium name="RefSeq"/>
        </authorList>
    </citation>
    <scope>IDENTIFICATION</scope>
    <source>
        <tissue evidence="3">Whole plant</tissue>
    </source>
</reference>
<reference evidence="2" key="1">
    <citation type="journal article" date="2016" name="Nat. Genet.">
        <title>The genome sequences of Arachis duranensis and Arachis ipaensis, the diploid ancestors of cultivated peanut.</title>
        <authorList>
            <person name="Bertioli D.J."/>
            <person name="Cannon S.B."/>
            <person name="Froenicke L."/>
            <person name="Huang G."/>
            <person name="Farmer A.D."/>
            <person name="Cannon E.K."/>
            <person name="Liu X."/>
            <person name="Gao D."/>
            <person name="Clevenger J."/>
            <person name="Dash S."/>
            <person name="Ren L."/>
            <person name="Moretzsohn M.C."/>
            <person name="Shirasawa K."/>
            <person name="Huang W."/>
            <person name="Vidigal B."/>
            <person name="Abernathy B."/>
            <person name="Chu Y."/>
            <person name="Niederhuth C.E."/>
            <person name="Umale P."/>
            <person name="Araujo A.C."/>
            <person name="Kozik A."/>
            <person name="Kim K.D."/>
            <person name="Burow M.D."/>
            <person name="Varshney R.K."/>
            <person name="Wang X."/>
            <person name="Zhang X."/>
            <person name="Barkley N."/>
            <person name="Guimaraes P.M."/>
            <person name="Isobe S."/>
            <person name="Guo B."/>
            <person name="Liao B."/>
            <person name="Stalker H.T."/>
            <person name="Schmitz R.J."/>
            <person name="Scheffler B.E."/>
            <person name="Leal-Bertioli S.C."/>
            <person name="Xun X."/>
            <person name="Jackson S.A."/>
            <person name="Michelmore R."/>
            <person name="Ozias-Akins P."/>
        </authorList>
    </citation>
    <scope>NUCLEOTIDE SEQUENCE [LARGE SCALE GENOMIC DNA]</scope>
    <source>
        <strain evidence="2">cv. V14167</strain>
    </source>
</reference>
<gene>
    <name evidence="3" type="primary">LOC107478227</name>
</gene>
<dbReference type="RefSeq" id="XP_015953850.1">
    <property type="nucleotide sequence ID" value="XM_016098364.1"/>
</dbReference>
<proteinExistence type="predicted"/>
<evidence type="ECO:0000313" key="2">
    <source>
        <dbReference type="Proteomes" id="UP000515211"/>
    </source>
</evidence>
<dbReference type="PANTHER" id="PTHR36617:SF15">
    <property type="entry name" value="REVERSE TRANSCRIPTASE ZINC-BINDING DOMAIN-CONTAINING PROTEIN"/>
    <property type="match status" value="1"/>
</dbReference>
<dbReference type="Pfam" id="PF13966">
    <property type="entry name" value="zf-RVT"/>
    <property type="match status" value="1"/>
</dbReference>